<gene>
    <name evidence="2" type="ORF">ACFQRB_19305</name>
</gene>
<keyword evidence="3" id="KW-1185">Reference proteome</keyword>
<feature type="transmembrane region" description="Helical" evidence="1">
    <location>
        <begin position="138"/>
        <end position="158"/>
    </location>
</feature>
<dbReference type="EMBL" id="JBHSZG010000008">
    <property type="protein sequence ID" value="MFC7138025.1"/>
    <property type="molecule type" value="Genomic_DNA"/>
</dbReference>
<evidence type="ECO:0000313" key="3">
    <source>
        <dbReference type="Proteomes" id="UP001596368"/>
    </source>
</evidence>
<feature type="transmembrane region" description="Helical" evidence="1">
    <location>
        <begin position="213"/>
        <end position="234"/>
    </location>
</feature>
<feature type="transmembrane region" description="Helical" evidence="1">
    <location>
        <begin position="179"/>
        <end position="201"/>
    </location>
</feature>
<sequence>MVESPLFYLFPTQASLVLIGAAFEATPAWELAYAVSYLVVGIGVAYVLARRAFERHIVRETERKPTAEVERGSLLSGRSFGPVATLAVTDLRNWVRDPLLLYIGLSPFLLGLLARFGVAPIDAAVEFVDLAAYSPELLAAFLFTPAGTLGFAAGFFMLEDREQGVLRALRATPLTGRGYLAYRGAVFLGLAFVSTLVMVPLVDLGTLPVVPYLAIALVASLHTAVAGLLMASLAANTVEGVGVSKLLGFLIIAPVAAIALVAEPLQFLAGVLPPFWAAKATVAVLDGAALATVGGYLAVGVVVQVAMIALLLRLFLRRAD</sequence>
<keyword evidence="1" id="KW-0472">Membrane</keyword>
<feature type="transmembrane region" description="Helical" evidence="1">
    <location>
        <begin position="31"/>
        <end position="49"/>
    </location>
</feature>
<evidence type="ECO:0008006" key="4">
    <source>
        <dbReference type="Google" id="ProtNLM"/>
    </source>
</evidence>
<protein>
    <recommendedName>
        <fullName evidence="4">ABC-2 type transport system permease protein</fullName>
    </recommendedName>
</protein>
<comment type="caution">
    <text evidence="2">The sequence shown here is derived from an EMBL/GenBank/DDBJ whole genome shotgun (WGS) entry which is preliminary data.</text>
</comment>
<dbReference type="AlphaFoldDB" id="A0ABD5XY75"/>
<proteinExistence type="predicted"/>
<feature type="transmembrane region" description="Helical" evidence="1">
    <location>
        <begin position="289"/>
        <end position="316"/>
    </location>
</feature>
<evidence type="ECO:0000256" key="1">
    <source>
        <dbReference type="SAM" id="Phobius"/>
    </source>
</evidence>
<feature type="transmembrane region" description="Helical" evidence="1">
    <location>
        <begin position="246"/>
        <end position="269"/>
    </location>
</feature>
<dbReference type="Proteomes" id="UP001596368">
    <property type="component" value="Unassembled WGS sequence"/>
</dbReference>
<feature type="transmembrane region" description="Helical" evidence="1">
    <location>
        <begin position="99"/>
        <end position="118"/>
    </location>
</feature>
<reference evidence="2 3" key="1">
    <citation type="journal article" date="2019" name="Int. J. Syst. Evol. Microbiol.">
        <title>The Global Catalogue of Microorganisms (GCM) 10K type strain sequencing project: providing services to taxonomists for standard genome sequencing and annotation.</title>
        <authorList>
            <consortium name="The Broad Institute Genomics Platform"/>
            <consortium name="The Broad Institute Genome Sequencing Center for Infectious Disease"/>
            <person name="Wu L."/>
            <person name="Ma J."/>
        </authorList>
    </citation>
    <scope>NUCLEOTIDE SEQUENCE [LARGE SCALE GENOMIC DNA]</scope>
    <source>
        <strain evidence="2 3">DT92</strain>
    </source>
</reference>
<keyword evidence="1" id="KW-0812">Transmembrane</keyword>
<name>A0ABD5XY75_9EURY</name>
<accession>A0ABD5XY75</accession>
<evidence type="ECO:0000313" key="2">
    <source>
        <dbReference type="EMBL" id="MFC7138025.1"/>
    </source>
</evidence>
<organism evidence="2 3">
    <name type="scientific">Halobaculum litoreum</name>
    <dbReference type="NCBI Taxonomy" id="3031998"/>
    <lineage>
        <taxon>Archaea</taxon>
        <taxon>Methanobacteriati</taxon>
        <taxon>Methanobacteriota</taxon>
        <taxon>Stenosarchaea group</taxon>
        <taxon>Halobacteria</taxon>
        <taxon>Halobacteriales</taxon>
        <taxon>Haloferacaceae</taxon>
        <taxon>Halobaculum</taxon>
    </lineage>
</organism>
<keyword evidence="1" id="KW-1133">Transmembrane helix</keyword>